<dbReference type="InParanoid" id="Q6BRM7"/>
<dbReference type="AlphaFoldDB" id="Q6BRM7"/>
<evidence type="ECO:0000313" key="1">
    <source>
        <dbReference type="EMBL" id="CAG87314.1"/>
    </source>
</evidence>
<accession>Q6BRM7</accession>
<gene>
    <name evidence="1" type="ordered locus">DEHA2D15202g</name>
</gene>
<dbReference type="HOGENOM" id="CLU_3279455_0_0_1"/>
<dbReference type="RefSeq" id="XP_459143.1">
    <property type="nucleotide sequence ID" value="XM_459143.1"/>
</dbReference>
<keyword evidence="2" id="KW-1185">Reference proteome</keyword>
<dbReference type="VEuPathDB" id="FungiDB:DEHA2D15202g"/>
<dbReference type="Proteomes" id="UP000000599">
    <property type="component" value="Chromosome D"/>
</dbReference>
<dbReference type="EMBL" id="CR382136">
    <property type="protein sequence ID" value="CAG87314.1"/>
    <property type="molecule type" value="Genomic_DNA"/>
</dbReference>
<reference evidence="1 2" key="1">
    <citation type="journal article" date="2004" name="Nature">
        <title>Genome evolution in yeasts.</title>
        <authorList>
            <consortium name="Genolevures"/>
            <person name="Dujon B."/>
            <person name="Sherman D."/>
            <person name="Fischer G."/>
            <person name="Durrens P."/>
            <person name="Casaregola S."/>
            <person name="Lafontaine I."/>
            <person name="de Montigny J."/>
            <person name="Marck C."/>
            <person name="Neuveglise C."/>
            <person name="Talla E."/>
            <person name="Goffard N."/>
            <person name="Frangeul L."/>
            <person name="Aigle M."/>
            <person name="Anthouard V."/>
            <person name="Babour A."/>
            <person name="Barbe V."/>
            <person name="Barnay S."/>
            <person name="Blanchin S."/>
            <person name="Beckerich J.M."/>
            <person name="Beyne E."/>
            <person name="Bleykasten C."/>
            <person name="Boisrame A."/>
            <person name="Boyer J."/>
            <person name="Cattolico L."/>
            <person name="Confanioleri F."/>
            <person name="de Daruvar A."/>
            <person name="Despons L."/>
            <person name="Fabre E."/>
            <person name="Fairhead C."/>
            <person name="Ferry-Dumazet H."/>
            <person name="Groppi A."/>
            <person name="Hantraye F."/>
            <person name="Hennequin C."/>
            <person name="Jauniaux N."/>
            <person name="Joyet P."/>
            <person name="Kachouri R."/>
            <person name="Kerrest A."/>
            <person name="Koszul R."/>
            <person name="Lemaire M."/>
            <person name="Lesur I."/>
            <person name="Ma L."/>
            <person name="Muller H."/>
            <person name="Nicaud J.M."/>
            <person name="Nikolski M."/>
            <person name="Oztas S."/>
            <person name="Ozier-Kalogeropoulos O."/>
            <person name="Pellenz S."/>
            <person name="Potier S."/>
            <person name="Richard G.F."/>
            <person name="Straub M.L."/>
            <person name="Suleau A."/>
            <person name="Swennene D."/>
            <person name="Tekaia F."/>
            <person name="Wesolowski-Louvel M."/>
            <person name="Westhof E."/>
            <person name="Wirth B."/>
            <person name="Zeniou-Meyer M."/>
            <person name="Zivanovic I."/>
            <person name="Bolotin-Fukuhara M."/>
            <person name="Thierry A."/>
            <person name="Bouchier C."/>
            <person name="Caudron B."/>
            <person name="Scarpelli C."/>
            <person name="Gaillardin C."/>
            <person name="Weissenbach J."/>
            <person name="Wincker P."/>
            <person name="Souciet J.L."/>
        </authorList>
    </citation>
    <scope>NUCLEOTIDE SEQUENCE [LARGE SCALE GENOMIC DNA]</scope>
    <source>
        <strain evidence="2">ATCC 36239 / CBS 767 / BCRC 21394 / JCM 1990 / NBRC 0083 / IGC 2968</strain>
    </source>
</reference>
<protein>
    <submittedName>
        <fullName evidence="1">DEHA2D15202p</fullName>
    </submittedName>
</protein>
<evidence type="ECO:0000313" key="2">
    <source>
        <dbReference type="Proteomes" id="UP000000599"/>
    </source>
</evidence>
<proteinExistence type="predicted"/>
<sequence length="41" mass="4751">MLRWRINGEAIYSADCTVSDSEESRWEYGSDAPLEHDAFSR</sequence>
<organism evidence="1 2">
    <name type="scientific">Debaryomyces hansenii (strain ATCC 36239 / CBS 767 / BCRC 21394 / JCM 1990 / NBRC 0083 / IGC 2968)</name>
    <name type="common">Yeast</name>
    <name type="synonym">Torulaspora hansenii</name>
    <dbReference type="NCBI Taxonomy" id="284592"/>
    <lineage>
        <taxon>Eukaryota</taxon>
        <taxon>Fungi</taxon>
        <taxon>Dikarya</taxon>
        <taxon>Ascomycota</taxon>
        <taxon>Saccharomycotina</taxon>
        <taxon>Pichiomycetes</taxon>
        <taxon>Debaryomycetaceae</taxon>
        <taxon>Debaryomyces</taxon>
    </lineage>
</organism>
<name>Q6BRM7_DEBHA</name>
<dbReference type="GeneID" id="2901805"/>
<dbReference type="KEGG" id="dha:DEHA2D15202g"/>